<name>A0AA86IWK1_9CAUD</name>
<evidence type="ECO:0000313" key="2">
    <source>
        <dbReference type="Proteomes" id="UP001304813"/>
    </source>
</evidence>
<protein>
    <submittedName>
        <fullName evidence="1">Structural protein</fullName>
    </submittedName>
</protein>
<proteinExistence type="predicted"/>
<dbReference type="EMBL" id="LC779065">
    <property type="protein sequence ID" value="BES79816.1"/>
    <property type="molecule type" value="Genomic_DNA"/>
</dbReference>
<accession>A0AA86IWK1</accession>
<organism evidence="1 2">
    <name type="scientific">Yersinia phage vB_Yru_GN1</name>
    <dbReference type="NCBI Taxonomy" id="3074381"/>
    <lineage>
        <taxon>Viruses</taxon>
        <taxon>Duplodnaviria</taxon>
        <taxon>Heunggongvirae</taxon>
        <taxon>Uroviricota</taxon>
        <taxon>Caudoviricetes</taxon>
        <taxon>Caudoviricetes incertae sedis</taxon>
        <taxon>Sepahanvirus</taxon>
        <taxon>Sepahanvirus vB-Yru-GN1</taxon>
    </lineage>
</organism>
<dbReference type="Proteomes" id="UP001304813">
    <property type="component" value="Segment"/>
</dbReference>
<sequence>MIKINDRCCIDVDLTGLEFNLKVFKRFKIIESEMNIPIFELQLHQTDYSLYQYLRQVNTSLSITYGVSLETARKYKFKIYNYNYVENGDRFTLILTGILDLKEFTNVPRIKYFEGTSDEVLKQLPSIKPNITYQGNDSQVWIQHNNSDKNFAERIIDHAFKQKDDFILGGLSVDKDLTVISVKDTFKGAPKMTFSNTMTSSEDGDSKKATIDGIKVESDAAYWSNFLSEGKKLPVLSVSDRSFSYMEPKLASVVDGGLNSTSTMNTNFPPIVDNGNCHENYYQAWLDNLNYHVMFMKNNLYMVTSNTYISNDDLKIMELISINLDNRYQMGIVDSLSGKYLVTEKCTTIDPNRGFGHRMRLNRDYTM</sequence>
<reference evidence="1 2" key="1">
    <citation type="submission" date="2023-09" db="EMBL/GenBank/DDBJ databases">
        <title>Analysis of phage genome (vB_Yru_GN1) of the bacterium (Yersinia ruckeri).</title>
        <authorList>
            <person name="Ganjoor M.S."/>
            <person name="Bouzari M."/>
            <person name="Soleimani-Delfan A."/>
        </authorList>
    </citation>
    <scope>NUCLEOTIDE SEQUENCE [LARGE SCALE GENOMIC DNA]</scope>
    <source>
        <strain evidence="2">vB_Yru_GN1</strain>
    </source>
</reference>
<evidence type="ECO:0000313" key="1">
    <source>
        <dbReference type="EMBL" id="BES79816.1"/>
    </source>
</evidence>
<keyword evidence="2" id="KW-1185">Reference proteome</keyword>